<comment type="caution">
    <text evidence="4">The sequence shown here is derived from an EMBL/GenBank/DDBJ whole genome shotgun (WGS) entry which is preliminary data.</text>
</comment>
<keyword evidence="5" id="KW-1185">Reference proteome</keyword>
<gene>
    <name evidence="4" type="ORF">HMH01_01610</name>
</gene>
<feature type="domain" description="Putative Flp pilus-assembly TadG-like N-terminal" evidence="2">
    <location>
        <begin position="17"/>
        <end position="61"/>
    </location>
</feature>
<dbReference type="Pfam" id="PF13400">
    <property type="entry name" value="Tad"/>
    <property type="match status" value="1"/>
</dbReference>
<dbReference type="InterPro" id="IPR028087">
    <property type="entry name" value="Tad_N"/>
</dbReference>
<proteinExistence type="predicted"/>
<dbReference type="Proteomes" id="UP000572377">
    <property type="component" value="Unassembled WGS sequence"/>
</dbReference>
<accession>A0A849KPY6</accession>
<keyword evidence="1" id="KW-1133">Transmembrane helix</keyword>
<dbReference type="EMBL" id="JABFBC010000001">
    <property type="protein sequence ID" value="NNU79123.1"/>
    <property type="molecule type" value="Genomic_DNA"/>
</dbReference>
<evidence type="ECO:0008006" key="6">
    <source>
        <dbReference type="Google" id="ProtNLM"/>
    </source>
</evidence>
<keyword evidence="1" id="KW-0472">Membrane</keyword>
<organism evidence="4 5">
    <name type="scientific">Halovulum dunhuangense</name>
    <dbReference type="NCBI Taxonomy" id="1505036"/>
    <lineage>
        <taxon>Bacteria</taxon>
        <taxon>Pseudomonadati</taxon>
        <taxon>Pseudomonadota</taxon>
        <taxon>Alphaproteobacteria</taxon>
        <taxon>Rhodobacterales</taxon>
        <taxon>Paracoccaceae</taxon>
        <taxon>Halovulum</taxon>
    </lineage>
</organism>
<dbReference type="AlphaFoldDB" id="A0A849KPY6"/>
<reference evidence="4 5" key="1">
    <citation type="submission" date="2020-05" db="EMBL/GenBank/DDBJ databases">
        <title>Gimesia benthica sp. nov., a novel planctomycete isolated from a deep-sea water sample of the Northwest Indian Ocean.</title>
        <authorList>
            <person name="Wang J."/>
            <person name="Ruan C."/>
            <person name="Song L."/>
            <person name="Zhu Y."/>
            <person name="Li A."/>
            <person name="Zheng X."/>
            <person name="Wang L."/>
            <person name="Lu Z."/>
            <person name="Huang Y."/>
            <person name="Du W."/>
            <person name="Zhou Y."/>
            <person name="Huang L."/>
            <person name="Dai X."/>
        </authorList>
    </citation>
    <scope>NUCLEOTIDE SEQUENCE [LARGE SCALE GENOMIC DNA]</scope>
    <source>
        <strain evidence="4 5">YYQ-30</strain>
    </source>
</reference>
<keyword evidence="1" id="KW-0812">Transmembrane</keyword>
<evidence type="ECO:0000313" key="5">
    <source>
        <dbReference type="Proteomes" id="UP000572377"/>
    </source>
</evidence>
<dbReference type="RefSeq" id="WP_171321839.1">
    <property type="nucleotide sequence ID" value="NZ_JABFBC010000001.1"/>
</dbReference>
<evidence type="ECO:0000259" key="3">
    <source>
        <dbReference type="Pfam" id="PF25269"/>
    </source>
</evidence>
<dbReference type="Pfam" id="PF25269">
    <property type="entry name" value="DUF7867"/>
    <property type="match status" value="1"/>
</dbReference>
<sequence>MSPLGLKYSGFRRNEDGSATAWSIFWLVVFLVLGGLVIDVSNAYRYKSALRATADASALAAIISYTEETKFNEAFDFPDPAPASPTERGQRGGHLLANINMDPTANVNAVVPESEVAMGYWDGTTFTPESDFVTGQIVNAARVTALRTAANSNPLQLLLGDKLAQLGAWDVGASAVASVYVPLDCATKEGIMVGGFLNFASNNLFQGDVCLHGEEGIDFNTNSAWRANSDGEYPLVSYGVPGSLCKGLGNCEVNPPYDNVIPFQDATNPLTLEMIAGAQSYLPDIGQIYSYYQEVINNPANFTTAGTEQNRYIPDALVANPDRDPATEDAQLVSPPSLTDFVFPNGTTTSVVNGVLRITISAADFEDVVEGTIGKGANAITLTGPAFPAGSVIDIDGGSAGTCGNNNGRLAVTGSRPLDGVILNTACKVSFNGTNSFAGSALFTSAIGSQVVNGNAGATVGGGTCADPSGGSVIVAFGDVHFASGFTANNSRVVTMSDIHIAAQSDGMRGGQVLAAGDGHFSSQAAWQGCPNGISGDDLELDYYYRLVL</sequence>
<feature type="domain" description="DUF7867" evidence="3">
    <location>
        <begin position="402"/>
        <end position="530"/>
    </location>
</feature>
<protein>
    <recommendedName>
        <fullName evidence="6">Flp pilus-assembly TadG-like N-terminal domain-containing protein</fullName>
    </recommendedName>
</protein>
<evidence type="ECO:0000259" key="2">
    <source>
        <dbReference type="Pfam" id="PF13400"/>
    </source>
</evidence>
<dbReference type="InterPro" id="IPR057189">
    <property type="entry name" value="DUF7867"/>
</dbReference>
<name>A0A849KPY6_9RHOB</name>
<evidence type="ECO:0000256" key="1">
    <source>
        <dbReference type="SAM" id="Phobius"/>
    </source>
</evidence>
<feature type="transmembrane region" description="Helical" evidence="1">
    <location>
        <begin position="20"/>
        <end position="38"/>
    </location>
</feature>
<evidence type="ECO:0000313" key="4">
    <source>
        <dbReference type="EMBL" id="NNU79123.1"/>
    </source>
</evidence>